<dbReference type="EMBL" id="FUKR01000072">
    <property type="protein sequence ID" value="SJN41275.1"/>
    <property type="molecule type" value="Genomic_DNA"/>
</dbReference>
<gene>
    <name evidence="1" type="ORF">FM119_12540</name>
</gene>
<dbReference type="AlphaFoldDB" id="A0A1R4KAV7"/>
<proteinExistence type="predicted"/>
<organism evidence="1 2">
    <name type="scientific">Mycetocola reblochoni REB411</name>
    <dbReference type="NCBI Taxonomy" id="1255698"/>
    <lineage>
        <taxon>Bacteria</taxon>
        <taxon>Bacillati</taxon>
        <taxon>Actinomycetota</taxon>
        <taxon>Actinomycetes</taxon>
        <taxon>Micrococcales</taxon>
        <taxon>Microbacteriaceae</taxon>
        <taxon>Mycetocola</taxon>
    </lineage>
</organism>
<name>A0A1R4KAV7_9MICO</name>
<reference evidence="2" key="1">
    <citation type="submission" date="2017-02" db="EMBL/GenBank/DDBJ databases">
        <authorList>
            <person name="Dridi B."/>
        </authorList>
    </citation>
    <scope>NUCLEOTIDE SEQUENCE [LARGE SCALE GENOMIC DNA]</scope>
    <source>
        <strain evidence="2">EB411</strain>
    </source>
</reference>
<accession>A0A1R4KAV7</accession>
<keyword evidence="2" id="KW-1185">Reference proteome</keyword>
<evidence type="ECO:0000313" key="1">
    <source>
        <dbReference type="EMBL" id="SJN41275.1"/>
    </source>
</evidence>
<dbReference type="Proteomes" id="UP000196778">
    <property type="component" value="Unassembled WGS sequence"/>
</dbReference>
<protein>
    <submittedName>
        <fullName evidence="1">Uncharacterized protein</fullName>
    </submittedName>
</protein>
<evidence type="ECO:0000313" key="2">
    <source>
        <dbReference type="Proteomes" id="UP000196778"/>
    </source>
</evidence>
<sequence>MAGEDIVQGPSGHIIAQLATKAAEDGFDGFVLLVENERGEVEALYDEILPELRGISQEPPPLPPPTR</sequence>